<dbReference type="InterPro" id="IPR036291">
    <property type="entry name" value="NAD(P)-bd_dom_sf"/>
</dbReference>
<dbReference type="Proteomes" id="UP000236721">
    <property type="component" value="Unassembled WGS sequence"/>
</dbReference>
<dbReference type="GO" id="GO:0004074">
    <property type="term" value="F:biliverdin reductase [NAD(P)H] activity"/>
    <property type="evidence" value="ECO:0007669"/>
    <property type="project" value="TreeGrafter"/>
</dbReference>
<dbReference type="RefSeq" id="WP_103878551.1">
    <property type="nucleotide sequence ID" value="NZ_FNVG01000001.1"/>
</dbReference>
<dbReference type="PANTHER" id="PTHR43355:SF2">
    <property type="entry name" value="FLAVIN REDUCTASE (NADPH)"/>
    <property type="match status" value="1"/>
</dbReference>
<evidence type="ECO:0000313" key="2">
    <source>
        <dbReference type="EMBL" id="SEF48093.1"/>
    </source>
</evidence>
<dbReference type="InterPro" id="IPR016040">
    <property type="entry name" value="NAD(P)-bd_dom"/>
</dbReference>
<proteinExistence type="predicted"/>
<dbReference type="AlphaFoldDB" id="A0A1H5SBQ5"/>
<organism evidence="2 3">
    <name type="scientific">Vibrio hangzhouensis</name>
    <dbReference type="NCBI Taxonomy" id="462991"/>
    <lineage>
        <taxon>Bacteria</taxon>
        <taxon>Pseudomonadati</taxon>
        <taxon>Pseudomonadota</taxon>
        <taxon>Gammaproteobacteria</taxon>
        <taxon>Vibrionales</taxon>
        <taxon>Vibrionaceae</taxon>
        <taxon>Vibrio</taxon>
    </lineage>
</organism>
<dbReference type="OrthoDB" id="9803892at2"/>
<accession>A0A1H5SBQ5</accession>
<dbReference type="InterPro" id="IPR051606">
    <property type="entry name" value="Polyketide_Oxido-like"/>
</dbReference>
<feature type="domain" description="NAD(P)-binding" evidence="1">
    <location>
        <begin position="8"/>
        <end position="204"/>
    </location>
</feature>
<reference evidence="3" key="1">
    <citation type="submission" date="2016-10" db="EMBL/GenBank/DDBJ databases">
        <authorList>
            <person name="Varghese N."/>
            <person name="Submissions S."/>
        </authorList>
    </citation>
    <scope>NUCLEOTIDE SEQUENCE [LARGE SCALE GENOMIC DNA]</scope>
    <source>
        <strain evidence="3">CGMCC 1.7062</strain>
    </source>
</reference>
<dbReference type="Gene3D" id="3.40.50.720">
    <property type="entry name" value="NAD(P)-binding Rossmann-like Domain"/>
    <property type="match status" value="1"/>
</dbReference>
<dbReference type="GO" id="GO:0042602">
    <property type="term" value="F:riboflavin reductase (NADPH) activity"/>
    <property type="evidence" value="ECO:0007669"/>
    <property type="project" value="TreeGrafter"/>
</dbReference>
<dbReference type="PANTHER" id="PTHR43355">
    <property type="entry name" value="FLAVIN REDUCTASE (NADPH)"/>
    <property type="match status" value="1"/>
</dbReference>
<protein>
    <submittedName>
        <fullName evidence="2">NmrA-like family protein</fullName>
    </submittedName>
</protein>
<gene>
    <name evidence="2" type="ORF">SAMN04488244_101312</name>
</gene>
<evidence type="ECO:0000259" key="1">
    <source>
        <dbReference type="Pfam" id="PF13460"/>
    </source>
</evidence>
<evidence type="ECO:0000313" key="3">
    <source>
        <dbReference type="Proteomes" id="UP000236721"/>
    </source>
</evidence>
<sequence>MNRVCIVGASGKLGQYLIEWSLKEGYRVNAVCRPQSVDKLQRFGDQIDIYPAWTDNQNVVAQAIEGCDAVLTVLVPWGLNDYSSGTAKAVLNSAPAHARLIFSCGWHISKDGKDQYSLAFRLLVALFAKLARLFRFADLSDQVRACSLIFNSTKPWTVVRGSNLEEGPSQGLPIWRKHTHDPALSRNLTRRTDFARFMVHAINNNELVHQAPAISAVLQE</sequence>
<dbReference type="Pfam" id="PF13460">
    <property type="entry name" value="NAD_binding_10"/>
    <property type="match status" value="1"/>
</dbReference>
<keyword evidence="3" id="KW-1185">Reference proteome</keyword>
<dbReference type="SUPFAM" id="SSF51735">
    <property type="entry name" value="NAD(P)-binding Rossmann-fold domains"/>
    <property type="match status" value="1"/>
</dbReference>
<name>A0A1H5SBQ5_9VIBR</name>
<dbReference type="EMBL" id="FNVG01000001">
    <property type="protein sequence ID" value="SEF48093.1"/>
    <property type="molecule type" value="Genomic_DNA"/>
</dbReference>